<accession>A0AC35UGB9</accession>
<reference evidence="2" key="1">
    <citation type="submission" date="2016-11" db="UniProtKB">
        <authorList>
            <consortium name="WormBaseParasite"/>
        </authorList>
    </citation>
    <scope>IDENTIFICATION</scope>
    <source>
        <strain evidence="2">KR3021</strain>
    </source>
</reference>
<dbReference type="Proteomes" id="UP000095286">
    <property type="component" value="Unplaced"/>
</dbReference>
<proteinExistence type="predicted"/>
<sequence>MELLSKEDIIKAYPYFEVTEMGRLKCTLTGHESVDEAKQLKEYINTKKFKRALSLKKVQQEFGQYIGQIEDSPRFYCKVTKRDIEVDGGSLRRHFEGKRFLTALPGYLEKLEKGEESDDDSDESDMEDEEDEAIEMLEDSESEKEAEPVKKVTKGKQGDKAIKSSIKEMKKAEAVKAVVAVKGKPDKKKISPPVIEANKTPKEGVKGKNNKKNGTAKPQVAETKKAVATKEVKGKTAEIVPTPAAEVVSARQTRANKKQAAKEEEKPIKIVKKMSKLDLVMEDIADSDSEPIVKKSIGSKRKIALNGVKSNKKTKTA</sequence>
<dbReference type="WBParaSite" id="RSKR_0001131100.1">
    <property type="protein sequence ID" value="RSKR_0001131100.1"/>
    <property type="gene ID" value="RSKR_0001131100"/>
</dbReference>
<organism evidence="1 2">
    <name type="scientific">Rhabditophanes sp. KR3021</name>
    <dbReference type="NCBI Taxonomy" id="114890"/>
    <lineage>
        <taxon>Eukaryota</taxon>
        <taxon>Metazoa</taxon>
        <taxon>Ecdysozoa</taxon>
        <taxon>Nematoda</taxon>
        <taxon>Chromadorea</taxon>
        <taxon>Rhabditida</taxon>
        <taxon>Tylenchina</taxon>
        <taxon>Panagrolaimomorpha</taxon>
        <taxon>Strongyloidoidea</taxon>
        <taxon>Alloionematidae</taxon>
        <taxon>Rhabditophanes</taxon>
    </lineage>
</organism>
<evidence type="ECO:0000313" key="1">
    <source>
        <dbReference type="Proteomes" id="UP000095286"/>
    </source>
</evidence>
<evidence type="ECO:0000313" key="2">
    <source>
        <dbReference type="WBParaSite" id="RSKR_0001131100.1"/>
    </source>
</evidence>
<name>A0AC35UGB9_9BILA</name>
<protein>
    <submittedName>
        <fullName evidence="2">Surfeit locus protein 2</fullName>
    </submittedName>
</protein>